<feature type="region of interest" description="Disordered" evidence="1">
    <location>
        <begin position="1"/>
        <end position="22"/>
    </location>
</feature>
<organism evidence="3 4">
    <name type="scientific">Streptomyces chattanoogensis</name>
    <dbReference type="NCBI Taxonomy" id="66876"/>
    <lineage>
        <taxon>Bacteria</taxon>
        <taxon>Bacillati</taxon>
        <taxon>Actinomycetota</taxon>
        <taxon>Actinomycetes</taxon>
        <taxon>Kitasatosporales</taxon>
        <taxon>Streptomycetaceae</taxon>
        <taxon>Streptomyces</taxon>
    </lineage>
</organism>
<accession>A0A0N0XSJ4</accession>
<keyword evidence="2" id="KW-1133">Transmembrane helix</keyword>
<dbReference type="AlphaFoldDB" id="A0A0N0XSJ4"/>
<feature type="compositionally biased region" description="Basic and acidic residues" evidence="1">
    <location>
        <begin position="446"/>
        <end position="455"/>
    </location>
</feature>
<keyword evidence="2" id="KW-0472">Membrane</keyword>
<dbReference type="RefSeq" id="WP_053926594.1">
    <property type="nucleotide sequence ID" value="NZ_LGKG01000162.1"/>
</dbReference>
<sequence>MHASSATPGADGPQGPLSAGERADYERLRRAAGMRHRRLRYAATSFLLVLAFLLAPLGVVAAWLDSQVSDTGRYVQTVAPLARNPAVQNALTNRLTGKVVGYIDTERLTAALAHALQETGAPPVVVDRAGTLAGALKSGATSAVRAVVNKVVTSDQFADVWDGANRRAHAAVVNVLTGQGGSAVEAKGNTITLDIGTVVKQVEKKLVDAGFKNADKIPDIDRSVVLVKTDKLNKAQDAMRLLNIVGVWLPVLVVVLAALAVWSGPSHRVAMMSAAVGFGVMMAALLIALAFFRQKYLESVSPKVQSPDAASAVYDDLVRFLQQTTRTVLVIAVIVLVAGYLYGPGRGARWTRGITGRGTTAAGRGLARAGVRTGGAGRWLDTHRAWTTGVVIGAGVLALFLWNYPTPGAVALVLGLVVLVMAVLGVLAAAGTPPPPAAPGPGPAGDDGRTKGMPG</sequence>
<feature type="transmembrane region" description="Helical" evidence="2">
    <location>
        <begin position="41"/>
        <end position="64"/>
    </location>
</feature>
<comment type="caution">
    <text evidence="3">The sequence shown here is derived from an EMBL/GenBank/DDBJ whole genome shotgun (WGS) entry which is preliminary data.</text>
</comment>
<proteinExistence type="predicted"/>
<dbReference type="PATRIC" id="fig|66876.3.peg.6461"/>
<evidence type="ECO:0000256" key="1">
    <source>
        <dbReference type="SAM" id="MobiDB-lite"/>
    </source>
</evidence>
<keyword evidence="2" id="KW-0812">Transmembrane</keyword>
<keyword evidence="4" id="KW-1185">Reference proteome</keyword>
<evidence type="ECO:0000313" key="4">
    <source>
        <dbReference type="Proteomes" id="UP000037982"/>
    </source>
</evidence>
<feature type="region of interest" description="Disordered" evidence="1">
    <location>
        <begin position="432"/>
        <end position="455"/>
    </location>
</feature>
<feature type="transmembrane region" description="Helical" evidence="2">
    <location>
        <begin position="385"/>
        <end position="402"/>
    </location>
</feature>
<reference evidence="4" key="1">
    <citation type="submission" date="2015-07" db="EMBL/GenBank/DDBJ databases">
        <authorList>
            <person name="Ju K.-S."/>
            <person name="Doroghazi J.R."/>
            <person name="Metcalf W.W."/>
        </authorList>
    </citation>
    <scope>NUCLEOTIDE SEQUENCE [LARGE SCALE GENOMIC DNA]</scope>
    <source>
        <strain evidence="4">NRRL ISP-5002</strain>
    </source>
</reference>
<evidence type="ECO:0000256" key="2">
    <source>
        <dbReference type="SAM" id="Phobius"/>
    </source>
</evidence>
<feature type="transmembrane region" description="Helical" evidence="2">
    <location>
        <begin position="409"/>
        <end position="430"/>
    </location>
</feature>
<name>A0A0N0XSJ4_9ACTN</name>
<feature type="compositionally biased region" description="Pro residues" evidence="1">
    <location>
        <begin position="432"/>
        <end position="442"/>
    </location>
</feature>
<dbReference type="EMBL" id="LGKG01000162">
    <property type="protein sequence ID" value="KPC60408.1"/>
    <property type="molecule type" value="Genomic_DNA"/>
</dbReference>
<dbReference type="Proteomes" id="UP000037982">
    <property type="component" value="Unassembled WGS sequence"/>
</dbReference>
<feature type="transmembrane region" description="Helical" evidence="2">
    <location>
        <begin position="327"/>
        <end position="343"/>
    </location>
</feature>
<feature type="transmembrane region" description="Helical" evidence="2">
    <location>
        <begin position="269"/>
        <end position="292"/>
    </location>
</feature>
<gene>
    <name evidence="3" type="ORF">ADL29_29450</name>
</gene>
<feature type="transmembrane region" description="Helical" evidence="2">
    <location>
        <begin position="241"/>
        <end position="263"/>
    </location>
</feature>
<evidence type="ECO:0000313" key="3">
    <source>
        <dbReference type="EMBL" id="KPC60408.1"/>
    </source>
</evidence>
<protein>
    <submittedName>
        <fullName evidence="3">Membrane protein</fullName>
    </submittedName>
</protein>